<dbReference type="AlphaFoldDB" id="A0A0W0FX18"/>
<protein>
    <submittedName>
        <fullName evidence="1">Uncharacterized protein</fullName>
    </submittedName>
</protein>
<evidence type="ECO:0000313" key="2">
    <source>
        <dbReference type="Proteomes" id="UP000054988"/>
    </source>
</evidence>
<organism evidence="1 2">
    <name type="scientific">Moniliophthora roreri</name>
    <name type="common">Frosty pod rot fungus</name>
    <name type="synonym">Monilia roreri</name>
    <dbReference type="NCBI Taxonomy" id="221103"/>
    <lineage>
        <taxon>Eukaryota</taxon>
        <taxon>Fungi</taxon>
        <taxon>Dikarya</taxon>
        <taxon>Basidiomycota</taxon>
        <taxon>Agaricomycotina</taxon>
        <taxon>Agaricomycetes</taxon>
        <taxon>Agaricomycetidae</taxon>
        <taxon>Agaricales</taxon>
        <taxon>Marasmiineae</taxon>
        <taxon>Marasmiaceae</taxon>
        <taxon>Moniliophthora</taxon>
    </lineage>
</organism>
<proteinExistence type="predicted"/>
<comment type="caution">
    <text evidence="1">The sequence shown here is derived from an EMBL/GenBank/DDBJ whole genome shotgun (WGS) entry which is preliminary data.</text>
</comment>
<reference evidence="1 2" key="1">
    <citation type="submission" date="2015-12" db="EMBL/GenBank/DDBJ databases">
        <title>Draft genome sequence of Moniliophthora roreri, the causal agent of frosty pod rot of cacao.</title>
        <authorList>
            <person name="Aime M.C."/>
            <person name="Diaz-Valderrama J.R."/>
            <person name="Kijpornyongpan T."/>
            <person name="Phillips-Mora W."/>
        </authorList>
    </citation>
    <scope>NUCLEOTIDE SEQUENCE [LARGE SCALE GENOMIC DNA]</scope>
    <source>
        <strain evidence="1 2">MCA 2952</strain>
    </source>
</reference>
<dbReference type="Proteomes" id="UP000054988">
    <property type="component" value="Unassembled WGS sequence"/>
</dbReference>
<accession>A0A0W0FX18</accession>
<evidence type="ECO:0000313" key="1">
    <source>
        <dbReference type="EMBL" id="KTB40725.1"/>
    </source>
</evidence>
<gene>
    <name evidence="1" type="ORF">WG66_6685</name>
</gene>
<dbReference type="EMBL" id="LATX01001552">
    <property type="protein sequence ID" value="KTB40725.1"/>
    <property type="molecule type" value="Genomic_DNA"/>
</dbReference>
<name>A0A0W0FX18_MONRR</name>
<sequence>MKGSAFHVVDEERGFEVLKKQELSRRILERERLELI</sequence>